<feature type="compositionally biased region" description="Basic and acidic residues" evidence="3">
    <location>
        <begin position="190"/>
        <end position="201"/>
    </location>
</feature>
<comment type="subcellular location">
    <subcellularLocation>
        <location evidence="1">Nucleus</location>
    </subcellularLocation>
</comment>
<dbReference type="OrthoDB" id="434939at2759"/>
<dbReference type="STRING" id="34508.A0A4U5NV21"/>
<feature type="region of interest" description="Disordered" evidence="3">
    <location>
        <begin position="177"/>
        <end position="201"/>
    </location>
</feature>
<organism evidence="5 6">
    <name type="scientific">Steinernema carpocapsae</name>
    <name type="common">Entomopathogenic nematode</name>
    <dbReference type="NCBI Taxonomy" id="34508"/>
    <lineage>
        <taxon>Eukaryota</taxon>
        <taxon>Metazoa</taxon>
        <taxon>Ecdysozoa</taxon>
        <taxon>Nematoda</taxon>
        <taxon>Chromadorea</taxon>
        <taxon>Rhabditida</taxon>
        <taxon>Tylenchina</taxon>
        <taxon>Panagrolaimomorpha</taxon>
        <taxon>Strongyloidoidea</taxon>
        <taxon>Steinernematidae</taxon>
        <taxon>Steinernema</taxon>
    </lineage>
</organism>
<feature type="compositionally biased region" description="Polar residues" evidence="3">
    <location>
        <begin position="573"/>
        <end position="586"/>
    </location>
</feature>
<dbReference type="SMART" id="SM01161">
    <property type="entry name" value="DUF1767"/>
    <property type="match status" value="1"/>
</dbReference>
<dbReference type="InterPro" id="IPR042470">
    <property type="entry name" value="RMI1_N_C_sf"/>
</dbReference>
<accession>A0A4U5NV21</accession>
<dbReference type="PANTHER" id="PTHR13681">
    <property type="entry name" value="SURVIVAL OF MOTOR NEURON-RELATED-SPLICING FACTOR 30-RELATED"/>
    <property type="match status" value="1"/>
</dbReference>
<gene>
    <name evidence="5" type="ORF">L596_011793</name>
</gene>
<keyword evidence="2" id="KW-0539">Nucleus</keyword>
<feature type="region of interest" description="Disordered" evidence="3">
    <location>
        <begin position="525"/>
        <end position="640"/>
    </location>
</feature>
<dbReference type="EMBL" id="AZBU02000003">
    <property type="protein sequence ID" value="TKR87389.1"/>
    <property type="molecule type" value="Genomic_DNA"/>
</dbReference>
<dbReference type="Proteomes" id="UP000298663">
    <property type="component" value="Unassembled WGS sequence"/>
</dbReference>
<dbReference type="PANTHER" id="PTHR13681:SF24">
    <property type="entry name" value="TUDOR DOMAIN-CONTAINING PROTEIN 3"/>
    <property type="match status" value="1"/>
</dbReference>
<proteinExistence type="predicted"/>
<dbReference type="GO" id="GO:0005634">
    <property type="term" value="C:nucleus"/>
    <property type="evidence" value="ECO:0007669"/>
    <property type="project" value="UniProtKB-SubCell"/>
</dbReference>
<sequence>METPLADLARQGWFMDQKVMEEFLEDCEEEGYADLKAILLDTDIKEYGDAFIINKVNRRAGILEAGKYVVQMTRQRNVSYPKSSETSHPNGLFKYTFTDGHSTMSAIRFQAIPGLTEKTMPGSKLLLTGPIQMEAGMLLIDSKNCKIIGGKVDRLVEKWKIEQNEYMRAAGVKTNAPKWRPFINKPGRASQKENGKAKKEEKTIKALDVITKATTQDRDADAQAAEDEFASQRKALIDGIEKNSNKKRFAGNRNLDRSWSASSRSSSKSSTTNRQTSSSRMQNIRGSSSQRGQGSLQRGRGSQHNVPPPQRQGPPSFRILPVLNAAILLHAAEVLHSVTDLLRIANKVLRLNAAVAEEAALAVEVTAEGTEAATKVSRNLPRTNMFKVVRVAFRSPTACRACRTRTPSRTTDRVNSSKVLRLIKLRSALLELNSRQLGNILVREVATEQKRGDEDAPELLDDLGASTQEPRDGKSGGRKRGGRNQKPSERAIDGDPQNVERIAKKMSEVKLSGEKMDAQEVVSRIGPDVANPAGNLNEVNSRNGHRVFVNSERREVRIRGPPQPHVPPAARNAQGSSQGSRNTLPAPQQEQQRHGGRQGPKQHESGGAGGPQGSKKNGGRPGSEKKGPRSRLVTEGEACKPEDLRRGSKLKAPWHDDKYYDCEFIEKAKFADLCCVRFYLNGFDSRKMTTIEDHREENSSMDTHMAFVPENELRRVR</sequence>
<comment type="caution">
    <text evidence="5">The sequence shown here is derived from an EMBL/GenBank/DDBJ whole genome shotgun (WGS) entry which is preliminary data.</text>
</comment>
<dbReference type="Pfam" id="PF08585">
    <property type="entry name" value="RMI1_N_C"/>
    <property type="match status" value="1"/>
</dbReference>
<evidence type="ECO:0000256" key="2">
    <source>
        <dbReference type="ARBA" id="ARBA00023242"/>
    </source>
</evidence>
<evidence type="ECO:0000256" key="1">
    <source>
        <dbReference type="ARBA" id="ARBA00004123"/>
    </source>
</evidence>
<evidence type="ECO:0000259" key="4">
    <source>
        <dbReference type="Pfam" id="PF08585"/>
    </source>
</evidence>
<dbReference type="AlphaFoldDB" id="A0A4U5NV21"/>
<dbReference type="InterPro" id="IPR013894">
    <property type="entry name" value="RMI1_OB"/>
</dbReference>
<evidence type="ECO:0000256" key="3">
    <source>
        <dbReference type="SAM" id="MobiDB-lite"/>
    </source>
</evidence>
<keyword evidence="6" id="KW-1185">Reference proteome</keyword>
<reference evidence="5 6" key="1">
    <citation type="journal article" date="2015" name="Genome Biol.">
        <title>Comparative genomics of Steinernema reveals deeply conserved gene regulatory networks.</title>
        <authorList>
            <person name="Dillman A.R."/>
            <person name="Macchietto M."/>
            <person name="Porter C.F."/>
            <person name="Rogers A."/>
            <person name="Williams B."/>
            <person name="Antoshechkin I."/>
            <person name="Lee M.M."/>
            <person name="Goodwin Z."/>
            <person name="Lu X."/>
            <person name="Lewis E.E."/>
            <person name="Goodrich-Blair H."/>
            <person name="Stock S.P."/>
            <person name="Adams B.J."/>
            <person name="Sternberg P.W."/>
            <person name="Mortazavi A."/>
        </authorList>
    </citation>
    <scope>NUCLEOTIDE SEQUENCE [LARGE SCALE GENOMIC DNA]</scope>
    <source>
        <strain evidence="5 6">ALL</strain>
    </source>
</reference>
<feature type="compositionally biased region" description="Low complexity" evidence="3">
    <location>
        <begin position="257"/>
        <end position="303"/>
    </location>
</feature>
<evidence type="ECO:0000313" key="5">
    <source>
        <dbReference type="EMBL" id="TKR87389.1"/>
    </source>
</evidence>
<protein>
    <recommendedName>
        <fullName evidence="4">RecQ mediated genome instability protein 1 OB-fold domain-containing protein</fullName>
    </recommendedName>
</protein>
<feature type="region of interest" description="Disordered" evidence="3">
    <location>
        <begin position="447"/>
        <end position="499"/>
    </location>
</feature>
<feature type="compositionally biased region" description="Basic and acidic residues" evidence="3">
    <location>
        <begin position="622"/>
        <end position="640"/>
    </location>
</feature>
<dbReference type="Gene3D" id="2.40.50.770">
    <property type="entry name" value="RecQ-mediated genome instability protein Rmi1, C-terminal domain"/>
    <property type="match status" value="1"/>
</dbReference>
<evidence type="ECO:0000313" key="6">
    <source>
        <dbReference type="Proteomes" id="UP000298663"/>
    </source>
</evidence>
<feature type="domain" description="RecQ mediated genome instability protein 1 OB-fold" evidence="4">
    <location>
        <begin position="80"/>
        <end position="162"/>
    </location>
</feature>
<reference evidence="5 6" key="2">
    <citation type="journal article" date="2019" name="G3 (Bethesda)">
        <title>Hybrid Assembly of the Genome of the Entomopathogenic Nematode Steinernema carpocapsae Identifies the X-Chromosome.</title>
        <authorList>
            <person name="Serra L."/>
            <person name="Macchietto M."/>
            <person name="Macias-Munoz A."/>
            <person name="McGill C.J."/>
            <person name="Rodriguez I.M."/>
            <person name="Rodriguez B."/>
            <person name="Murad R."/>
            <person name="Mortazavi A."/>
        </authorList>
    </citation>
    <scope>NUCLEOTIDE SEQUENCE [LARGE SCALE GENOMIC DNA]</scope>
    <source>
        <strain evidence="5 6">ALL</strain>
    </source>
</reference>
<feature type="region of interest" description="Disordered" evidence="3">
    <location>
        <begin position="244"/>
        <end position="317"/>
    </location>
</feature>
<name>A0A4U5NV21_STECR</name>